<feature type="region of interest" description="Disordered" evidence="1">
    <location>
        <begin position="158"/>
        <end position="221"/>
    </location>
</feature>
<keyword evidence="3" id="KW-1185">Reference proteome</keyword>
<sequence length="362" mass="40897">FFFFFFFLKKKKYFFVVAVFQQYLSLSSSKKNKNIGIVWIIIWACAYCYFSGRTRGCAQSTLVANESTLRKVTHVSVNNELSDGIILSKQQSLNAKQQAQRALHLPQFKRTKKNSMKISVVKSRSEISANKWKYRSKRMRPLALFHVQLRAAAATMNASTNNNDNNSSNNNDTNNSDNNNSDNNDNNNNNNNDNDDDDDDDNKIDNEQNENNGRGHDRNRDSMIAVQSPKTEHTVMSSTFSSQSPNLTYQHGVASDEKAEGLRDNDNEEEKTPEARASPPPPLLVQQLTRPLAASSSRLMISHNGNSSVTLFTRNSLSFTAVPQLAHDSERNLYAPHQENPQHHSENTQEIVIVSCTDDVKF</sequence>
<dbReference type="Proteomes" id="UP000023152">
    <property type="component" value="Unassembled WGS sequence"/>
</dbReference>
<evidence type="ECO:0000256" key="1">
    <source>
        <dbReference type="SAM" id="MobiDB-lite"/>
    </source>
</evidence>
<feature type="region of interest" description="Disordered" evidence="1">
    <location>
        <begin position="253"/>
        <end position="283"/>
    </location>
</feature>
<feature type="compositionally biased region" description="Polar residues" evidence="1">
    <location>
        <begin position="234"/>
        <end position="248"/>
    </location>
</feature>
<evidence type="ECO:0000313" key="2">
    <source>
        <dbReference type="EMBL" id="ETO22472.1"/>
    </source>
</evidence>
<reference evidence="2 3" key="1">
    <citation type="journal article" date="2013" name="Curr. Biol.">
        <title>The Genome of the Foraminiferan Reticulomyxa filosa.</title>
        <authorList>
            <person name="Glockner G."/>
            <person name="Hulsmann N."/>
            <person name="Schleicher M."/>
            <person name="Noegel A.A."/>
            <person name="Eichinger L."/>
            <person name="Gallinger C."/>
            <person name="Pawlowski J."/>
            <person name="Sierra R."/>
            <person name="Euteneuer U."/>
            <person name="Pillet L."/>
            <person name="Moustafa A."/>
            <person name="Platzer M."/>
            <person name="Groth M."/>
            <person name="Szafranski K."/>
            <person name="Schliwa M."/>
        </authorList>
    </citation>
    <scope>NUCLEOTIDE SEQUENCE [LARGE SCALE GENOMIC DNA]</scope>
</reference>
<organism evidence="2 3">
    <name type="scientific">Reticulomyxa filosa</name>
    <dbReference type="NCBI Taxonomy" id="46433"/>
    <lineage>
        <taxon>Eukaryota</taxon>
        <taxon>Sar</taxon>
        <taxon>Rhizaria</taxon>
        <taxon>Retaria</taxon>
        <taxon>Foraminifera</taxon>
        <taxon>Monothalamids</taxon>
        <taxon>Reticulomyxidae</taxon>
        <taxon>Reticulomyxa</taxon>
    </lineage>
</organism>
<feature type="compositionally biased region" description="Low complexity" evidence="1">
    <location>
        <begin position="159"/>
        <end position="192"/>
    </location>
</feature>
<gene>
    <name evidence="2" type="ORF">RFI_14727</name>
</gene>
<proteinExistence type="predicted"/>
<protein>
    <submittedName>
        <fullName evidence="2">WD domain, G-beta repeat-containing protein</fullName>
    </submittedName>
</protein>
<feature type="compositionally biased region" description="Basic and acidic residues" evidence="1">
    <location>
        <begin position="254"/>
        <end position="274"/>
    </location>
</feature>
<feature type="region of interest" description="Disordered" evidence="1">
    <location>
        <begin position="229"/>
        <end position="248"/>
    </location>
</feature>
<evidence type="ECO:0000313" key="3">
    <source>
        <dbReference type="Proteomes" id="UP000023152"/>
    </source>
</evidence>
<comment type="caution">
    <text evidence="2">The sequence shown here is derived from an EMBL/GenBank/DDBJ whole genome shotgun (WGS) entry which is preliminary data.</text>
</comment>
<feature type="compositionally biased region" description="Acidic residues" evidence="1">
    <location>
        <begin position="193"/>
        <end position="202"/>
    </location>
</feature>
<name>X6NAY3_RETFI</name>
<accession>X6NAY3</accession>
<feature type="non-terminal residue" evidence="2">
    <location>
        <position position="1"/>
    </location>
</feature>
<dbReference type="AlphaFoldDB" id="X6NAY3"/>
<dbReference type="EMBL" id="ASPP01010710">
    <property type="protein sequence ID" value="ETO22472.1"/>
    <property type="molecule type" value="Genomic_DNA"/>
</dbReference>